<evidence type="ECO:0000313" key="2">
    <source>
        <dbReference type="Proteomes" id="UP000515978"/>
    </source>
</evidence>
<reference evidence="2" key="1">
    <citation type="submission" date="2020-06" db="EMBL/GenBank/DDBJ databases">
        <authorList>
            <person name="Elezi E."/>
            <person name="DeCiucis M.A."/>
            <person name="Improta C.A."/>
            <person name="Lewis D."/>
            <person name="Lynch B.R."/>
            <person name="Myers T.S."/>
            <person name="Rokas S."/>
            <person name="Vargas L.D."/>
            <person name="Edgington N.P."/>
            <person name="Garlena R.A."/>
            <person name="Russell D.A."/>
            <person name="Pope W.H."/>
            <person name="Jacobs-Sera D."/>
            <person name="Hatfull G.F."/>
        </authorList>
    </citation>
    <scope>NUCLEOTIDE SEQUENCE [LARGE SCALE GENOMIC DNA]</scope>
</reference>
<sequence length="37" mass="4336">MIDLDEDVDLELHEREYVCGICHLIHWRGAPDPCDRA</sequence>
<name>A0A7G8LH16_9CAUD</name>
<accession>A0A7G8LH16</accession>
<dbReference type="GeneID" id="77954404"/>
<dbReference type="RefSeq" id="YP_010678016.1">
    <property type="nucleotide sequence ID" value="NC_071029.1"/>
</dbReference>
<evidence type="ECO:0000313" key="1">
    <source>
        <dbReference type="EMBL" id="QNJ56538.1"/>
    </source>
</evidence>
<dbReference type="KEGG" id="vg:77954404"/>
<protein>
    <submittedName>
        <fullName evidence="1">Uncharacterized protein</fullName>
    </submittedName>
</protein>
<dbReference type="Proteomes" id="UP000515978">
    <property type="component" value="Genome"/>
</dbReference>
<organism evidence="1 2">
    <name type="scientific">Arthrobacter phage Elezi</name>
    <dbReference type="NCBI Taxonomy" id="2762410"/>
    <lineage>
        <taxon>Viruses</taxon>
        <taxon>Duplodnaviria</taxon>
        <taxon>Heunggongvirae</taxon>
        <taxon>Uroviricota</taxon>
        <taxon>Caudoviricetes</taxon>
        <taxon>Casidaviridae</taxon>
        <taxon>Yangvirus</taxon>
        <taxon>Yangvirus elezi</taxon>
    </lineage>
</organism>
<dbReference type="EMBL" id="MT639653">
    <property type="protein sequence ID" value="QNJ56538.1"/>
    <property type="molecule type" value="Genomic_DNA"/>
</dbReference>
<keyword evidence="2" id="KW-1185">Reference proteome</keyword>
<proteinExistence type="predicted"/>
<gene>
    <name evidence="1" type="primary">38</name>
    <name evidence="1" type="ORF">SEA_ELEZI_38</name>
</gene>